<evidence type="ECO:0000259" key="6">
    <source>
        <dbReference type="Pfam" id="PF16656"/>
    </source>
</evidence>
<evidence type="ECO:0000313" key="8">
    <source>
        <dbReference type="Proteomes" id="UP000614601"/>
    </source>
</evidence>
<feature type="chain" id="PRO_5035956955" description="Purple acid phosphatase" evidence="3">
    <location>
        <begin position="25"/>
        <end position="590"/>
    </location>
</feature>
<dbReference type="Gene3D" id="3.60.21.10">
    <property type="match status" value="1"/>
</dbReference>
<evidence type="ECO:0000256" key="2">
    <source>
        <dbReference type="ARBA" id="ARBA00023180"/>
    </source>
</evidence>
<protein>
    <recommendedName>
        <fullName evidence="3">Purple acid phosphatase</fullName>
        <ecNumber evidence="3">3.1.3.2</ecNumber>
    </recommendedName>
</protein>
<dbReference type="Gene3D" id="2.60.40.380">
    <property type="entry name" value="Purple acid phosphatase-like, N-terminal"/>
    <property type="match status" value="1"/>
</dbReference>
<dbReference type="Pfam" id="PF16656">
    <property type="entry name" value="Pur_ac_phosph_N"/>
    <property type="match status" value="1"/>
</dbReference>
<gene>
    <name evidence="7" type="ORF">BOKJ2_LOCUS12035</name>
</gene>
<dbReference type="AlphaFoldDB" id="A0A811LFA1"/>
<dbReference type="PANTHER" id="PTHR45867:SF3">
    <property type="entry name" value="ACID PHOSPHATASE TYPE 7"/>
    <property type="match status" value="1"/>
</dbReference>
<dbReference type="InterPro" id="IPR015914">
    <property type="entry name" value="PAPs_N"/>
</dbReference>
<feature type="domain" description="Purple acid phosphatase N-terminal" evidence="6">
    <location>
        <begin position="46"/>
        <end position="136"/>
    </location>
</feature>
<evidence type="ECO:0000259" key="5">
    <source>
        <dbReference type="Pfam" id="PF14008"/>
    </source>
</evidence>
<proteinExistence type="inferred from homology"/>
<dbReference type="SUPFAM" id="SSF49363">
    <property type="entry name" value="Purple acid phosphatase, N-terminal domain"/>
    <property type="match status" value="1"/>
</dbReference>
<keyword evidence="8" id="KW-1185">Reference proteome</keyword>
<accession>A0A811LFA1</accession>
<dbReference type="EC" id="3.1.3.2" evidence="3"/>
<evidence type="ECO:0000256" key="3">
    <source>
        <dbReference type="RuleBase" id="RU361203"/>
    </source>
</evidence>
<dbReference type="Proteomes" id="UP000783686">
    <property type="component" value="Unassembled WGS sequence"/>
</dbReference>
<organism evidence="7 8">
    <name type="scientific">Bursaphelenchus okinawaensis</name>
    <dbReference type="NCBI Taxonomy" id="465554"/>
    <lineage>
        <taxon>Eukaryota</taxon>
        <taxon>Metazoa</taxon>
        <taxon>Ecdysozoa</taxon>
        <taxon>Nematoda</taxon>
        <taxon>Chromadorea</taxon>
        <taxon>Rhabditida</taxon>
        <taxon>Tylenchina</taxon>
        <taxon>Tylenchomorpha</taxon>
        <taxon>Aphelenchoidea</taxon>
        <taxon>Aphelenchoididae</taxon>
        <taxon>Bursaphelenchus</taxon>
    </lineage>
</organism>
<comment type="catalytic activity">
    <reaction evidence="3">
        <text>a phosphate monoester + H2O = an alcohol + phosphate</text>
        <dbReference type="Rhea" id="RHEA:15017"/>
        <dbReference type="ChEBI" id="CHEBI:15377"/>
        <dbReference type="ChEBI" id="CHEBI:30879"/>
        <dbReference type="ChEBI" id="CHEBI:43474"/>
        <dbReference type="ChEBI" id="CHEBI:67140"/>
        <dbReference type="EC" id="3.1.3.2"/>
    </reaction>
</comment>
<dbReference type="InterPro" id="IPR004843">
    <property type="entry name" value="Calcineurin-like_PHP"/>
</dbReference>
<dbReference type="SUPFAM" id="SSF56300">
    <property type="entry name" value="Metallo-dependent phosphatases"/>
    <property type="match status" value="1"/>
</dbReference>
<dbReference type="InterPro" id="IPR008963">
    <property type="entry name" value="Purple_acid_Pase-like_N"/>
</dbReference>
<sequence>MTSILRSIVLTCVVLCCCSWQFLSENRKTHWELRNDPNFGPYYGQPEQIHLSYGGTPDKLYVTWVTFDDTKTSEVVYGENMDLKTVYKAKITRFVDGGKKKRVRYIHRAVISGIQPGVRCYYRVGSDYGWSSIYTFVGLKERQDGGYRIALYGDMGNINARSLGKIQRLTQNGAFDMIIHNGDFAYNMFTDEGTFGDEFMRQVEPAASYVPYMTSVGNHEQAYNFSHYVQRFTMPNTDHNLFYSFDLGKVHFVAISTEFYFYGKQYGNQSIETQFNWLIEDLKKAQTNRKEIPWIIVFGHRSMYCTDLQGDECRREHDVIREGVDEKGSYGLEKLFYDNGVDVYFGAHEHNYERFYPIYQFQVLNGTSSPYTNPKAPVHIVSGSAGCQEGINSFPKNPAYYSAARLANYGFSQFQVYNDTHMYLEQVSAFSKDLRDICEYYDLPVGKFEKMYTLKNRSNTCIWFLNLVKDEHPGLHKTFMEKFWERIFLEDKTVNGTNDILDVCNQLNLPFTVSQRLCMRTESRPNVQRIVKNREYLEEIKAIGSPWIEVKVNNMDLSFYDVMRLELIEEIFKDPALVPNNDRFARISAF</sequence>
<comment type="caution">
    <text evidence="7">The sequence shown here is derived from an EMBL/GenBank/DDBJ whole genome shotgun (WGS) entry which is preliminary data.</text>
</comment>
<comment type="similarity">
    <text evidence="3">Belongs to the metallophosphoesterase superfamily. Purple acid phosphatase family.</text>
</comment>
<dbReference type="InterPro" id="IPR029052">
    <property type="entry name" value="Metallo-depent_PP-like"/>
</dbReference>
<reference evidence="7" key="1">
    <citation type="submission" date="2020-09" db="EMBL/GenBank/DDBJ databases">
        <authorList>
            <person name="Kikuchi T."/>
        </authorList>
    </citation>
    <scope>NUCLEOTIDE SEQUENCE</scope>
    <source>
        <strain evidence="7">SH1</strain>
    </source>
</reference>
<dbReference type="Pfam" id="PF14008">
    <property type="entry name" value="Metallophos_C"/>
    <property type="match status" value="1"/>
</dbReference>
<dbReference type="GO" id="GO:0046872">
    <property type="term" value="F:metal ion binding"/>
    <property type="evidence" value="ECO:0007669"/>
    <property type="project" value="InterPro"/>
</dbReference>
<keyword evidence="3" id="KW-0378">Hydrolase</keyword>
<keyword evidence="1 3" id="KW-0732">Signal</keyword>
<keyword evidence="2" id="KW-0325">Glycoprotein</keyword>
<dbReference type="InterPro" id="IPR025733">
    <property type="entry name" value="PAPs_C"/>
</dbReference>
<name>A0A811LFA1_9BILA</name>
<dbReference type="GO" id="GO:0003993">
    <property type="term" value="F:acid phosphatase activity"/>
    <property type="evidence" value="ECO:0007669"/>
    <property type="project" value="UniProtKB-EC"/>
</dbReference>
<dbReference type="Proteomes" id="UP000614601">
    <property type="component" value="Unassembled WGS sequence"/>
</dbReference>
<feature type="domain" description="Purple acid phosphatase C-terminal" evidence="5">
    <location>
        <begin position="376"/>
        <end position="429"/>
    </location>
</feature>
<dbReference type="OrthoDB" id="45007at2759"/>
<dbReference type="Pfam" id="PF00149">
    <property type="entry name" value="Metallophos"/>
    <property type="match status" value="1"/>
</dbReference>
<feature type="domain" description="Calcineurin-like phosphoesterase" evidence="4">
    <location>
        <begin position="148"/>
        <end position="352"/>
    </location>
</feature>
<dbReference type="PANTHER" id="PTHR45867">
    <property type="entry name" value="PURPLE ACID PHOSPHATASE"/>
    <property type="match status" value="1"/>
</dbReference>
<dbReference type="EMBL" id="CAJFDH010000005">
    <property type="protein sequence ID" value="CAD5226353.1"/>
    <property type="molecule type" value="Genomic_DNA"/>
</dbReference>
<evidence type="ECO:0000259" key="4">
    <source>
        <dbReference type="Pfam" id="PF00149"/>
    </source>
</evidence>
<dbReference type="EMBL" id="CAJFCW020000005">
    <property type="protein sequence ID" value="CAG9122052.1"/>
    <property type="molecule type" value="Genomic_DNA"/>
</dbReference>
<dbReference type="CDD" id="cd00839">
    <property type="entry name" value="MPP_PAPs"/>
    <property type="match status" value="1"/>
</dbReference>
<evidence type="ECO:0000313" key="7">
    <source>
        <dbReference type="EMBL" id="CAD5226353.1"/>
    </source>
</evidence>
<dbReference type="InterPro" id="IPR041792">
    <property type="entry name" value="MPP_PAP"/>
</dbReference>
<evidence type="ECO:0000256" key="1">
    <source>
        <dbReference type="ARBA" id="ARBA00022729"/>
    </source>
</evidence>
<feature type="signal peptide" evidence="3">
    <location>
        <begin position="1"/>
        <end position="24"/>
    </location>
</feature>